<evidence type="ECO:0000256" key="11">
    <source>
        <dbReference type="ARBA" id="ARBA00029668"/>
    </source>
</evidence>
<evidence type="ECO:0000313" key="15">
    <source>
        <dbReference type="EMBL" id="CAE0490457.1"/>
    </source>
</evidence>
<dbReference type="GO" id="GO:0050113">
    <property type="term" value="F:inositol oxygenase activity"/>
    <property type="evidence" value="ECO:0007669"/>
    <property type="project" value="UniProtKB-EC"/>
</dbReference>
<evidence type="ECO:0000256" key="5">
    <source>
        <dbReference type="ARBA" id="ARBA00019269"/>
    </source>
</evidence>
<feature type="region of interest" description="Disordered" evidence="14">
    <location>
        <begin position="36"/>
        <end position="66"/>
    </location>
</feature>
<comment type="subcellular location">
    <subcellularLocation>
        <location evidence="1">Cytoplasm</location>
    </subcellularLocation>
</comment>
<dbReference type="UniPathway" id="UPA00111">
    <property type="reaction ID" value="UER00527"/>
</dbReference>
<keyword evidence="9" id="KW-0560">Oxidoreductase</keyword>
<feature type="binding site" evidence="13">
    <location>
        <position position="479"/>
    </location>
    <ligand>
        <name>Fe cation</name>
        <dbReference type="ChEBI" id="CHEBI:24875"/>
        <label>1</label>
    </ligand>
</feature>
<feature type="region of interest" description="Disordered" evidence="14">
    <location>
        <begin position="83"/>
        <end position="117"/>
    </location>
</feature>
<evidence type="ECO:0000256" key="9">
    <source>
        <dbReference type="ARBA" id="ARBA00023002"/>
    </source>
</evidence>
<comment type="pathway">
    <text evidence="2">Polyol metabolism; myo-inositol degradation into D-glucuronate; D-glucuronate from myo-inositol: step 1/1.</text>
</comment>
<evidence type="ECO:0000256" key="6">
    <source>
        <dbReference type="ARBA" id="ARBA00022490"/>
    </source>
</evidence>
<feature type="compositionally biased region" description="Acidic residues" evidence="14">
    <location>
        <begin position="266"/>
        <end position="278"/>
    </location>
</feature>
<sequence>MHKSNSAATFSPFSDICNWGTELFASGTAQRLFRSTSNLSKPASSRPVQLQEEENAPPALGSSPGAVPLLQVQDDEVIALVGSSRTGSSSSAACHPQISDGSGGGGGKGGPLPGRQGKGFLLEPVVCSTLNGGYKMEPHLHHHHQQQQQQQLHEAPAASCSDLGASKTNSSTFNLPSPTSPSSYNQHPGVPPHAHINHQPPYAHQHAHSSQHCAPGRAASVHGGGLTDLKYRPPQKFASFNHNLQSGRREDQFVRSSRELCINSEDCSEEGNSSDDAAEEKATWELLSRRSSAEQAACMQRRSTENQISHRRKLSSASSLPVMMTASSYDLSELASVAAVDSAPAVVQEELQQMQRQQTLTDDKSTAAQSQPRQRGSYHLTHGQAAVELFLRLSRARQTLDFVRRQASMFASLNHTRMSIWEALSQFSGLREYEAALFDPAGALLDPDMPLMQHALQSAELCRLNFPDKDWMHLVGLIHGLGKLLAHPMFGSQPQWAICGESFPVGCRFDSRVSGSQFFTVNPDRRRRLLNTPLGIYKPRCGLQHVFMSWGAPEFLYLVLSLNLTRLPQEALFLLRNQKFLTLTKTGSSGYHHLLSPEDEALLPLLRDFQRIIMYRRVPIPDHARLKDSDLHRYYEGLIEKYVPGVLLW</sequence>
<evidence type="ECO:0000256" key="7">
    <source>
        <dbReference type="ARBA" id="ARBA00022644"/>
    </source>
</evidence>
<protein>
    <recommendedName>
        <fullName evidence="5">Inositol oxygenase</fullName>
        <ecNumber evidence="4">1.13.99.1</ecNumber>
    </recommendedName>
    <alternativeName>
        <fullName evidence="11">Myo-inositol oxygenase</fullName>
    </alternativeName>
</protein>
<comment type="cofactor">
    <cofactor evidence="13">
        <name>Fe cation</name>
        <dbReference type="ChEBI" id="CHEBI:24875"/>
    </cofactor>
    <text evidence="13">Binds 2 iron ions per subunit.</text>
</comment>
<dbReference type="GO" id="GO:0005737">
    <property type="term" value="C:cytoplasm"/>
    <property type="evidence" value="ECO:0007669"/>
    <property type="project" value="UniProtKB-SubCell"/>
</dbReference>
<evidence type="ECO:0000256" key="3">
    <source>
        <dbReference type="ARBA" id="ARBA00005286"/>
    </source>
</evidence>
<comment type="similarity">
    <text evidence="3">Belongs to the myo-inositol oxygenase family.</text>
</comment>
<dbReference type="InterPro" id="IPR007828">
    <property type="entry name" value="Inositol_oxygenase"/>
</dbReference>
<keyword evidence="6" id="KW-0963">Cytoplasm</keyword>
<evidence type="ECO:0000256" key="2">
    <source>
        <dbReference type="ARBA" id="ARBA00005167"/>
    </source>
</evidence>
<evidence type="ECO:0000256" key="10">
    <source>
        <dbReference type="ARBA" id="ARBA00023004"/>
    </source>
</evidence>
<dbReference type="EC" id="1.13.99.1" evidence="4"/>
<dbReference type="GO" id="GO:0019853">
    <property type="term" value="P:L-ascorbic acid biosynthetic process"/>
    <property type="evidence" value="ECO:0007669"/>
    <property type="project" value="UniProtKB-KW"/>
</dbReference>
<dbReference type="PANTHER" id="PTHR12588">
    <property type="entry name" value="MYOINOSITOL OXYGENASE"/>
    <property type="match status" value="1"/>
</dbReference>
<feature type="region of interest" description="Disordered" evidence="14">
    <location>
        <begin position="356"/>
        <end position="378"/>
    </location>
</feature>
<feature type="binding site" evidence="13">
    <location>
        <position position="454"/>
    </location>
    <ligand>
        <name>Fe cation</name>
        <dbReference type="ChEBI" id="CHEBI:24875"/>
        <label>1</label>
    </ligand>
</feature>
<keyword evidence="7" id="KW-0060">Ascorbate biosynthesis</keyword>
<feature type="compositionally biased region" description="Gly residues" evidence="14">
    <location>
        <begin position="101"/>
        <end position="112"/>
    </location>
</feature>
<feature type="region of interest" description="Disordered" evidence="14">
    <location>
        <begin position="140"/>
        <end position="232"/>
    </location>
</feature>
<reference evidence="15" key="1">
    <citation type="submission" date="2021-01" db="EMBL/GenBank/DDBJ databases">
        <authorList>
            <person name="Corre E."/>
            <person name="Pelletier E."/>
            <person name="Niang G."/>
            <person name="Scheremetjew M."/>
            <person name="Finn R."/>
            <person name="Kale V."/>
            <person name="Holt S."/>
            <person name="Cochrane G."/>
            <person name="Meng A."/>
            <person name="Brown T."/>
            <person name="Cohen L."/>
        </authorList>
    </citation>
    <scope>NUCLEOTIDE SEQUENCE</scope>
    <source>
        <strain evidence="15">CCMP1320</strain>
    </source>
</reference>
<dbReference type="Pfam" id="PF05153">
    <property type="entry name" value="MIOX"/>
    <property type="match status" value="1"/>
</dbReference>
<dbReference type="GO" id="GO:0019310">
    <property type="term" value="P:inositol catabolic process"/>
    <property type="evidence" value="ECO:0007669"/>
    <property type="project" value="InterPro"/>
</dbReference>
<name>A0A7S3QR99_DUNTE</name>
<keyword evidence="8 13" id="KW-0479">Metal-binding</keyword>
<comment type="catalytic activity">
    <reaction evidence="12">
        <text>myo-inositol + O2 = D-glucuronate + H2O + H(+)</text>
        <dbReference type="Rhea" id="RHEA:23696"/>
        <dbReference type="ChEBI" id="CHEBI:15377"/>
        <dbReference type="ChEBI" id="CHEBI:15378"/>
        <dbReference type="ChEBI" id="CHEBI:15379"/>
        <dbReference type="ChEBI" id="CHEBI:17268"/>
        <dbReference type="ChEBI" id="CHEBI:58720"/>
        <dbReference type="EC" id="1.13.99.1"/>
    </reaction>
</comment>
<dbReference type="EMBL" id="HBIP01009972">
    <property type="protein sequence ID" value="CAE0490457.1"/>
    <property type="molecule type" value="Transcribed_RNA"/>
</dbReference>
<accession>A0A7S3QR99</accession>
<evidence type="ECO:0000256" key="4">
    <source>
        <dbReference type="ARBA" id="ARBA00011919"/>
    </source>
</evidence>
<gene>
    <name evidence="15" type="ORF">DTER00134_LOCUS5530</name>
</gene>
<dbReference type="GO" id="GO:0005506">
    <property type="term" value="F:iron ion binding"/>
    <property type="evidence" value="ECO:0007669"/>
    <property type="project" value="InterPro"/>
</dbReference>
<keyword evidence="10 13" id="KW-0408">Iron</keyword>
<feature type="compositionally biased region" description="Polar residues" evidence="14">
    <location>
        <begin position="36"/>
        <end position="48"/>
    </location>
</feature>
<dbReference type="SUPFAM" id="SSF109604">
    <property type="entry name" value="HD-domain/PDEase-like"/>
    <property type="match status" value="1"/>
</dbReference>
<dbReference type="PANTHER" id="PTHR12588:SF0">
    <property type="entry name" value="INOSITOL OXYGENASE"/>
    <property type="match status" value="1"/>
</dbReference>
<organism evidence="15">
    <name type="scientific">Dunaliella tertiolecta</name>
    <name type="common">Green alga</name>
    <dbReference type="NCBI Taxonomy" id="3047"/>
    <lineage>
        <taxon>Eukaryota</taxon>
        <taxon>Viridiplantae</taxon>
        <taxon>Chlorophyta</taxon>
        <taxon>core chlorophytes</taxon>
        <taxon>Chlorophyceae</taxon>
        <taxon>CS clade</taxon>
        <taxon>Chlamydomonadales</taxon>
        <taxon>Dunaliellaceae</taxon>
        <taxon>Dunaliella</taxon>
    </lineage>
</organism>
<feature type="region of interest" description="Disordered" evidence="14">
    <location>
        <begin position="265"/>
        <end position="284"/>
    </location>
</feature>
<proteinExistence type="inferred from homology"/>
<evidence type="ECO:0000256" key="1">
    <source>
        <dbReference type="ARBA" id="ARBA00004496"/>
    </source>
</evidence>
<dbReference type="AlphaFoldDB" id="A0A7S3QR99"/>
<evidence type="ECO:0000256" key="12">
    <source>
        <dbReference type="ARBA" id="ARBA00048271"/>
    </source>
</evidence>
<evidence type="ECO:0000256" key="8">
    <source>
        <dbReference type="ARBA" id="ARBA00022723"/>
    </source>
</evidence>
<feature type="compositionally biased region" description="Polar residues" evidence="14">
    <location>
        <begin position="166"/>
        <end position="186"/>
    </location>
</feature>
<evidence type="ECO:0000256" key="13">
    <source>
        <dbReference type="PIRSR" id="PIRSR607828-2"/>
    </source>
</evidence>
<evidence type="ECO:0000256" key="14">
    <source>
        <dbReference type="SAM" id="MobiDB-lite"/>
    </source>
</evidence>